<feature type="transmembrane region" description="Helical" evidence="1">
    <location>
        <begin position="12"/>
        <end position="31"/>
    </location>
</feature>
<protein>
    <submittedName>
        <fullName evidence="2">Uncharacterized protein</fullName>
    </submittedName>
</protein>
<dbReference type="EMBL" id="ADLO01000102">
    <property type="protein sequence ID" value="KGF53827.1"/>
    <property type="molecule type" value="Genomic_DNA"/>
</dbReference>
<name>A0A096CG48_FLAPL</name>
<dbReference type="RefSeq" id="WP_007494893.1">
    <property type="nucleotide sequence ID" value="NZ_KN174166.1"/>
</dbReference>
<evidence type="ECO:0000313" key="2">
    <source>
        <dbReference type="EMBL" id="KGF53827.1"/>
    </source>
</evidence>
<reference evidence="2 3" key="1">
    <citation type="submission" date="2011-08" db="EMBL/GenBank/DDBJ databases">
        <title>The Genome Sequence of Clostridium orbiscindens 1_3_50AFAA.</title>
        <authorList>
            <consortium name="The Broad Institute Genome Sequencing Platform"/>
            <person name="Earl A."/>
            <person name="Ward D."/>
            <person name="Feldgarden M."/>
            <person name="Gevers D."/>
            <person name="Daigneault M."/>
            <person name="Strauss J."/>
            <person name="Allen-Vercoe E."/>
            <person name="Young S.K."/>
            <person name="Zeng Q."/>
            <person name="Gargeya S."/>
            <person name="Fitzgerald M."/>
            <person name="Haas B."/>
            <person name="Abouelleil A."/>
            <person name="Alvarado L."/>
            <person name="Arachchi H.M."/>
            <person name="Berlin A."/>
            <person name="Brown A."/>
            <person name="Chapman S.B."/>
            <person name="Chen Z."/>
            <person name="Dunbar C."/>
            <person name="Freedman E."/>
            <person name="Gearin G."/>
            <person name="Gellesch M."/>
            <person name="Goldberg J."/>
            <person name="Griggs A."/>
            <person name="Gujja S."/>
            <person name="Heiman D."/>
            <person name="Howarth C."/>
            <person name="Larson L."/>
            <person name="Lui A."/>
            <person name="MacDonald P.J.P."/>
            <person name="Montmayeur A."/>
            <person name="Murphy C."/>
            <person name="Neiman D."/>
            <person name="Pearson M."/>
            <person name="Priest M."/>
            <person name="Roberts A."/>
            <person name="Saif S."/>
            <person name="Shea T."/>
            <person name="Shenoy N."/>
            <person name="Sisk P."/>
            <person name="Stolte C."/>
            <person name="Sykes S."/>
            <person name="Wortman J."/>
            <person name="Nusbaum C."/>
            <person name="Birren B."/>
        </authorList>
    </citation>
    <scope>NUCLEOTIDE SEQUENCE [LARGE SCALE GENOMIC DNA]</scope>
    <source>
        <strain evidence="2 3">1_3_50AFAA</strain>
    </source>
</reference>
<comment type="caution">
    <text evidence="2">The sequence shown here is derived from an EMBL/GenBank/DDBJ whole genome shotgun (WGS) entry which is preliminary data.</text>
</comment>
<accession>A0A096CG48</accession>
<dbReference type="PATRIC" id="fig|742738.3.peg.3467"/>
<organism evidence="2 3">
    <name type="scientific">Flavonifractor plautii 1_3_50AFAA</name>
    <dbReference type="NCBI Taxonomy" id="742738"/>
    <lineage>
        <taxon>Bacteria</taxon>
        <taxon>Bacillati</taxon>
        <taxon>Bacillota</taxon>
        <taxon>Clostridia</taxon>
        <taxon>Eubacteriales</taxon>
        <taxon>Oscillospiraceae</taxon>
        <taxon>Flavonifractor</taxon>
    </lineage>
</organism>
<keyword evidence="3" id="KW-1185">Reference proteome</keyword>
<evidence type="ECO:0000313" key="3">
    <source>
        <dbReference type="Proteomes" id="UP000029585"/>
    </source>
</evidence>
<keyword evidence="1" id="KW-1133">Transmembrane helix</keyword>
<gene>
    <name evidence="2" type="ORF">HMPREF9460_03368</name>
</gene>
<evidence type="ECO:0000256" key="1">
    <source>
        <dbReference type="SAM" id="Phobius"/>
    </source>
</evidence>
<dbReference type="AlphaFoldDB" id="A0A096CG48"/>
<dbReference type="Proteomes" id="UP000029585">
    <property type="component" value="Unassembled WGS sequence"/>
</dbReference>
<dbReference type="PROSITE" id="PS51257">
    <property type="entry name" value="PROKAR_LIPOPROTEIN"/>
    <property type="match status" value="1"/>
</dbReference>
<sequence>MDKRLLRYAGGGGAISLLACGLLCMALGALAGGDVAGLVACGVIFALPGVVFGCAYGLYEALKGRDDPDA</sequence>
<proteinExistence type="predicted"/>
<dbReference type="GeneID" id="63972174"/>
<dbReference type="HOGENOM" id="CLU_2750739_0_0_9"/>
<keyword evidence="1" id="KW-0812">Transmembrane</keyword>
<feature type="transmembrane region" description="Helical" evidence="1">
    <location>
        <begin position="37"/>
        <end position="59"/>
    </location>
</feature>
<keyword evidence="1" id="KW-0472">Membrane</keyword>